<comment type="caution">
    <text evidence="1">The sequence shown here is derived from an EMBL/GenBank/DDBJ whole genome shotgun (WGS) entry which is preliminary data.</text>
</comment>
<evidence type="ECO:0000313" key="2">
    <source>
        <dbReference type="Proteomes" id="UP001174136"/>
    </source>
</evidence>
<dbReference type="EMBL" id="JAOPHQ010005409">
    <property type="protein sequence ID" value="KAK0135739.1"/>
    <property type="molecule type" value="Genomic_DNA"/>
</dbReference>
<keyword evidence="2" id="KW-1185">Reference proteome</keyword>
<name>A0AA47M915_MERPO</name>
<accession>A0AA47M915</accession>
<dbReference type="AlphaFoldDB" id="A0AA47M915"/>
<proteinExistence type="predicted"/>
<gene>
    <name evidence="1" type="ORF">N1851_028416</name>
</gene>
<protein>
    <submittedName>
        <fullName evidence="1">Uncharacterized protein</fullName>
    </submittedName>
</protein>
<sequence>MAEAKANFPTIPVPELMDMIGDVYNNCTFFRAQWENYEIATGLNEKTDKIHLATLLTVMGPARHTR</sequence>
<evidence type="ECO:0000313" key="1">
    <source>
        <dbReference type="EMBL" id="KAK0135739.1"/>
    </source>
</evidence>
<organism evidence="1 2">
    <name type="scientific">Merluccius polli</name>
    <name type="common">Benguela hake</name>
    <name type="synonym">Merluccius cadenati</name>
    <dbReference type="NCBI Taxonomy" id="89951"/>
    <lineage>
        <taxon>Eukaryota</taxon>
        <taxon>Metazoa</taxon>
        <taxon>Chordata</taxon>
        <taxon>Craniata</taxon>
        <taxon>Vertebrata</taxon>
        <taxon>Euteleostomi</taxon>
        <taxon>Actinopterygii</taxon>
        <taxon>Neopterygii</taxon>
        <taxon>Teleostei</taxon>
        <taxon>Neoteleostei</taxon>
        <taxon>Acanthomorphata</taxon>
        <taxon>Zeiogadaria</taxon>
        <taxon>Gadariae</taxon>
        <taxon>Gadiformes</taxon>
        <taxon>Gadoidei</taxon>
        <taxon>Merlucciidae</taxon>
        <taxon>Merluccius</taxon>
    </lineage>
</organism>
<reference evidence="1" key="1">
    <citation type="journal article" date="2023" name="Front. Mar. Sci.">
        <title>A new Merluccius polli reference genome to investigate the effects of global change in West African waters.</title>
        <authorList>
            <person name="Mateo J.L."/>
            <person name="Blanco-Fernandez C."/>
            <person name="Garcia-Vazquez E."/>
            <person name="Machado-Schiaffino G."/>
        </authorList>
    </citation>
    <scope>NUCLEOTIDE SEQUENCE</scope>
    <source>
        <strain evidence="1">C29</strain>
        <tissue evidence="1">Fin</tissue>
    </source>
</reference>
<dbReference type="Proteomes" id="UP001174136">
    <property type="component" value="Unassembled WGS sequence"/>
</dbReference>